<protein>
    <recommendedName>
        <fullName evidence="7">Major facilitator superfamily (MFS) profile domain-containing protein</fullName>
    </recommendedName>
</protein>
<dbReference type="EMBL" id="HBGJ01036767">
    <property type="protein sequence ID" value="CAD9264823.1"/>
    <property type="molecule type" value="Transcribed_RNA"/>
</dbReference>
<keyword evidence="3 6" id="KW-0812">Transmembrane</keyword>
<dbReference type="InterPro" id="IPR011701">
    <property type="entry name" value="MFS"/>
</dbReference>
<feature type="transmembrane region" description="Helical" evidence="6">
    <location>
        <begin position="106"/>
        <end position="132"/>
    </location>
</feature>
<dbReference type="PANTHER" id="PTHR23510">
    <property type="entry name" value="INNER MEMBRANE TRANSPORT PROTEIN YAJR"/>
    <property type="match status" value="1"/>
</dbReference>
<proteinExistence type="predicted"/>
<feature type="transmembrane region" description="Helical" evidence="6">
    <location>
        <begin position="318"/>
        <end position="343"/>
    </location>
</feature>
<dbReference type="AlphaFoldDB" id="A0A7S1UDF5"/>
<feature type="transmembrane region" description="Helical" evidence="6">
    <location>
        <begin position="152"/>
        <end position="169"/>
    </location>
</feature>
<keyword evidence="2" id="KW-0813">Transport</keyword>
<feature type="transmembrane region" description="Helical" evidence="6">
    <location>
        <begin position="355"/>
        <end position="377"/>
    </location>
</feature>
<keyword evidence="5 6" id="KW-0472">Membrane</keyword>
<reference evidence="8" key="1">
    <citation type="submission" date="2021-01" db="EMBL/GenBank/DDBJ databases">
        <authorList>
            <person name="Corre E."/>
            <person name="Pelletier E."/>
            <person name="Niang G."/>
            <person name="Scheremetjew M."/>
            <person name="Finn R."/>
            <person name="Kale V."/>
            <person name="Holt S."/>
            <person name="Cochrane G."/>
            <person name="Meng A."/>
            <person name="Brown T."/>
            <person name="Cohen L."/>
        </authorList>
    </citation>
    <scope>NUCLEOTIDE SEQUENCE</scope>
    <source>
        <strain evidence="8">CCMP2877</strain>
    </source>
</reference>
<comment type="subcellular location">
    <subcellularLocation>
        <location evidence="1">Endomembrane system</location>
        <topology evidence="1">Multi-pass membrane protein</topology>
    </subcellularLocation>
</comment>
<organism evidence="8">
    <name type="scientific">Phaeomonas parva</name>
    <dbReference type="NCBI Taxonomy" id="124430"/>
    <lineage>
        <taxon>Eukaryota</taxon>
        <taxon>Sar</taxon>
        <taxon>Stramenopiles</taxon>
        <taxon>Ochrophyta</taxon>
        <taxon>Pinguiophyceae</taxon>
        <taxon>Pinguiochrysidales</taxon>
        <taxon>Pinguiochrysidaceae</taxon>
        <taxon>Phaeomonas</taxon>
    </lineage>
</organism>
<dbReference type="Gene3D" id="1.20.1250.20">
    <property type="entry name" value="MFS general substrate transporter like domains"/>
    <property type="match status" value="1"/>
</dbReference>
<evidence type="ECO:0000256" key="3">
    <source>
        <dbReference type="ARBA" id="ARBA00022692"/>
    </source>
</evidence>
<dbReference type="InterPro" id="IPR036259">
    <property type="entry name" value="MFS_trans_sf"/>
</dbReference>
<evidence type="ECO:0000256" key="5">
    <source>
        <dbReference type="ARBA" id="ARBA00023136"/>
    </source>
</evidence>
<feature type="transmembrane region" description="Helical" evidence="6">
    <location>
        <begin position="73"/>
        <end position="94"/>
    </location>
</feature>
<dbReference type="Pfam" id="PF07690">
    <property type="entry name" value="MFS_1"/>
    <property type="match status" value="1"/>
</dbReference>
<sequence length="417" mass="44153">MFPTLWPLVQSLGGDRTVHGYTVGSFSFGRALASPCIGRWSGKHGYKATLGICSLVICLGGFVYATARNLPMLIAGQILIGIGSGSLGVTRAYVAELSSPASRTVLLAYLTAVQYCGFTCTPFIGAILTYIFGGGYTIANLVEVDKFNAPGYFTSLWAISNAILLFVAFREPAHSLARIEAHKLGLPLPESPKKQPKAAAKPASPLEGFDIDSEGEEGCFESEEPVLASLLFLNVATKGSIACFETLGAMFAFAVFSMSIPSAGQLFAGCGAAGVVSLLFFRPLCNVFDEVQLILGGILVMVVSCLTVASLHSTTPIYFFYGAVALMYAIGYPIGHTAVIGVFSKVAEGKSQGTLLSWFGTAGSLARILFPMFSGYVAQTLGFSALFTFIGAFLIATLAAVMYGRKCLRRHMRKKGG</sequence>
<dbReference type="InterPro" id="IPR051068">
    <property type="entry name" value="MFS_Domain-Containing_Protein"/>
</dbReference>
<feature type="domain" description="Major facilitator superfamily (MFS) profile" evidence="7">
    <location>
        <begin position="1"/>
        <end position="409"/>
    </location>
</feature>
<evidence type="ECO:0000256" key="1">
    <source>
        <dbReference type="ARBA" id="ARBA00004127"/>
    </source>
</evidence>
<evidence type="ECO:0000259" key="7">
    <source>
        <dbReference type="PROSITE" id="PS50850"/>
    </source>
</evidence>
<evidence type="ECO:0000256" key="6">
    <source>
        <dbReference type="SAM" id="Phobius"/>
    </source>
</evidence>
<feature type="transmembrane region" description="Helical" evidence="6">
    <location>
        <begin position="263"/>
        <end position="281"/>
    </location>
</feature>
<dbReference type="GO" id="GO:0012505">
    <property type="term" value="C:endomembrane system"/>
    <property type="evidence" value="ECO:0007669"/>
    <property type="project" value="UniProtKB-SubCell"/>
</dbReference>
<keyword evidence="4 6" id="KW-1133">Transmembrane helix</keyword>
<dbReference type="PROSITE" id="PS50850">
    <property type="entry name" value="MFS"/>
    <property type="match status" value="1"/>
</dbReference>
<evidence type="ECO:0000256" key="2">
    <source>
        <dbReference type="ARBA" id="ARBA00022448"/>
    </source>
</evidence>
<evidence type="ECO:0000256" key="4">
    <source>
        <dbReference type="ARBA" id="ARBA00022989"/>
    </source>
</evidence>
<dbReference type="InterPro" id="IPR020846">
    <property type="entry name" value="MFS_dom"/>
</dbReference>
<dbReference type="GO" id="GO:0022857">
    <property type="term" value="F:transmembrane transporter activity"/>
    <property type="evidence" value="ECO:0007669"/>
    <property type="project" value="InterPro"/>
</dbReference>
<feature type="transmembrane region" description="Helical" evidence="6">
    <location>
        <begin position="48"/>
        <end position="67"/>
    </location>
</feature>
<feature type="transmembrane region" description="Helical" evidence="6">
    <location>
        <begin position="293"/>
        <end position="312"/>
    </location>
</feature>
<evidence type="ECO:0000313" key="8">
    <source>
        <dbReference type="EMBL" id="CAD9264823.1"/>
    </source>
</evidence>
<name>A0A7S1UDF5_9STRA</name>
<feature type="transmembrane region" description="Helical" evidence="6">
    <location>
        <begin position="383"/>
        <end position="404"/>
    </location>
</feature>
<dbReference type="SUPFAM" id="SSF103473">
    <property type="entry name" value="MFS general substrate transporter"/>
    <property type="match status" value="1"/>
</dbReference>
<accession>A0A7S1UDF5</accession>
<dbReference type="PANTHER" id="PTHR23510:SF3">
    <property type="entry name" value="MAJOR FACILITATOR SUPERFAMILY DOMAIN-CONTAINING PROTEIN 8"/>
    <property type="match status" value="1"/>
</dbReference>
<gene>
    <name evidence="8" type="ORF">PPAR1163_LOCUS23239</name>
</gene>